<evidence type="ECO:0000256" key="9">
    <source>
        <dbReference type="RuleBase" id="RU003346"/>
    </source>
</evidence>
<feature type="transmembrane region" description="Helical" evidence="10">
    <location>
        <begin position="74"/>
        <end position="94"/>
    </location>
</feature>
<dbReference type="InterPro" id="IPR050820">
    <property type="entry name" value="MFS_Sugar_Transporter"/>
</dbReference>
<feature type="transmembrane region" description="Helical" evidence="10">
    <location>
        <begin position="20"/>
        <end position="38"/>
    </location>
</feature>
<comment type="caution">
    <text evidence="12">The sequence shown here is derived from an EMBL/GenBank/DDBJ whole genome shotgun (WGS) entry which is preliminary data.</text>
</comment>
<dbReference type="PRINTS" id="PR00171">
    <property type="entry name" value="SUGRTRNSPORT"/>
</dbReference>
<sequence>MPTIVNPPGSRPYSAKGNSFYLSVLTLVAALGGLLFGYDTAVINGAEKSLVDFFIGNPEQNKYVDNILQVISQYRVILVITLLLMLVVICSLLFKIVKRNRALAVSGIAMAILGIWSFYYISKPLPADASDLKGTVDAVKGFIIASALIGCVIGGAIAGFISKELGRKNGLLIAAAAFLLSAIGAWRPEAFNFFGTIDLFSFVIYRVIGGIGVGIASMISPMYIAEIAPAEKRGKLVSLNQFAIILGMLIIYFVNYFIARQGSEEWLAHTGWRWMFFSGAIPAVIFFILLFFVPETPRYLALKGKDEKALTVLQKINGRKNAPVILSNIKQTLHETNAPWLSYGFLVIFIGIMLSVFQQFVGINVVLYYAGNIFRNMGASTDSSLLQTIIVGAVNLIFTVVAIMTVDKFGRKPLMIIGSIGMAVSMIALGSMFYMNKVGVMALIFMLTYTASFAMSWGPVCWVLLSEIFPNSIRGALSIAVASQWIANWIVSLTFPILNDNLWLTEKFSHGFAYWIYGVMGILSALFVWKLVPETKGKTLEEIEKLWK</sequence>
<evidence type="ECO:0000256" key="1">
    <source>
        <dbReference type="ARBA" id="ARBA00004651"/>
    </source>
</evidence>
<organism evidence="12 13">
    <name type="scientific">Haoranjiania flava</name>
    <dbReference type="NCBI Taxonomy" id="1856322"/>
    <lineage>
        <taxon>Bacteria</taxon>
        <taxon>Pseudomonadati</taxon>
        <taxon>Bacteroidota</taxon>
        <taxon>Chitinophagia</taxon>
        <taxon>Chitinophagales</taxon>
        <taxon>Chitinophagaceae</taxon>
        <taxon>Haoranjiania</taxon>
    </lineage>
</organism>
<dbReference type="InterPro" id="IPR036259">
    <property type="entry name" value="MFS_trans_sf"/>
</dbReference>
<keyword evidence="7 10" id="KW-1133">Transmembrane helix</keyword>
<evidence type="ECO:0000256" key="6">
    <source>
        <dbReference type="ARBA" id="ARBA00022692"/>
    </source>
</evidence>
<evidence type="ECO:0000256" key="10">
    <source>
        <dbReference type="SAM" id="Phobius"/>
    </source>
</evidence>
<dbReference type="NCBIfam" id="TIGR00879">
    <property type="entry name" value="SP"/>
    <property type="match status" value="1"/>
</dbReference>
<keyword evidence="4" id="KW-1003">Cell membrane</keyword>
<dbReference type="GO" id="GO:0005886">
    <property type="term" value="C:plasma membrane"/>
    <property type="evidence" value="ECO:0007669"/>
    <property type="project" value="UniProtKB-SubCell"/>
</dbReference>
<name>A0AAE3IJN0_9BACT</name>
<feature type="transmembrane region" description="Helical" evidence="10">
    <location>
        <begin position="271"/>
        <end position="293"/>
    </location>
</feature>
<feature type="transmembrane region" description="Helical" evidence="10">
    <location>
        <begin position="385"/>
        <end position="406"/>
    </location>
</feature>
<dbReference type="FunFam" id="1.20.1250.20:FF:000122">
    <property type="entry name" value="D-xylose transporter XylE"/>
    <property type="match status" value="1"/>
</dbReference>
<keyword evidence="6 10" id="KW-0812">Transmembrane</keyword>
<dbReference type="PROSITE" id="PS00216">
    <property type="entry name" value="SUGAR_TRANSPORT_1"/>
    <property type="match status" value="1"/>
</dbReference>
<comment type="similarity">
    <text evidence="2 9">Belongs to the major facilitator superfamily. Sugar transporter (TC 2.A.1.1) family.</text>
</comment>
<dbReference type="PANTHER" id="PTHR48023:SF4">
    <property type="entry name" value="D-XYLOSE-PROTON SYMPORTER-LIKE 2"/>
    <property type="match status" value="1"/>
</dbReference>
<dbReference type="Gene3D" id="1.20.1250.20">
    <property type="entry name" value="MFS general substrate transporter like domains"/>
    <property type="match status" value="2"/>
</dbReference>
<dbReference type="AlphaFoldDB" id="A0AAE3IJN0"/>
<dbReference type="SUPFAM" id="SSF103473">
    <property type="entry name" value="MFS general substrate transporter"/>
    <property type="match status" value="1"/>
</dbReference>
<protein>
    <submittedName>
        <fullName evidence="12">D-xylose transporter XylE</fullName>
    </submittedName>
</protein>
<feature type="transmembrane region" description="Helical" evidence="10">
    <location>
        <begin position="477"/>
        <end position="497"/>
    </location>
</feature>
<gene>
    <name evidence="12" type="primary">xylE</name>
    <name evidence="12" type="ORF">OD355_00650</name>
</gene>
<evidence type="ECO:0000256" key="2">
    <source>
        <dbReference type="ARBA" id="ARBA00010992"/>
    </source>
</evidence>
<dbReference type="PROSITE" id="PS50850">
    <property type="entry name" value="MFS"/>
    <property type="match status" value="1"/>
</dbReference>
<evidence type="ECO:0000256" key="7">
    <source>
        <dbReference type="ARBA" id="ARBA00022989"/>
    </source>
</evidence>
<feature type="transmembrane region" description="Helical" evidence="10">
    <location>
        <begin position="199"/>
        <end position="224"/>
    </location>
</feature>
<comment type="subcellular location">
    <subcellularLocation>
        <location evidence="1">Cell membrane</location>
        <topology evidence="1">Multi-pass membrane protein</topology>
    </subcellularLocation>
</comment>
<dbReference type="InterPro" id="IPR020846">
    <property type="entry name" value="MFS_dom"/>
</dbReference>
<feature type="transmembrane region" description="Helical" evidence="10">
    <location>
        <begin position="440"/>
        <end position="465"/>
    </location>
</feature>
<dbReference type="Proteomes" id="UP001209317">
    <property type="component" value="Unassembled WGS sequence"/>
</dbReference>
<dbReference type="NCBIfam" id="NF007484">
    <property type="entry name" value="PRK10077.1"/>
    <property type="match status" value="1"/>
</dbReference>
<evidence type="ECO:0000259" key="11">
    <source>
        <dbReference type="PROSITE" id="PS50850"/>
    </source>
</evidence>
<feature type="domain" description="Major facilitator superfamily (MFS) profile" evidence="11">
    <location>
        <begin position="25"/>
        <end position="536"/>
    </location>
</feature>
<evidence type="ECO:0000313" key="12">
    <source>
        <dbReference type="EMBL" id="MCU7693018.1"/>
    </source>
</evidence>
<dbReference type="EMBL" id="JAOTPL010000001">
    <property type="protein sequence ID" value="MCU7693018.1"/>
    <property type="molecule type" value="Genomic_DNA"/>
</dbReference>
<proteinExistence type="inferred from homology"/>
<dbReference type="RefSeq" id="WP_263036506.1">
    <property type="nucleotide sequence ID" value="NZ_JAOTPL010000001.1"/>
</dbReference>
<dbReference type="Pfam" id="PF00083">
    <property type="entry name" value="Sugar_tr"/>
    <property type="match status" value="1"/>
</dbReference>
<dbReference type="InterPro" id="IPR005829">
    <property type="entry name" value="Sugar_transporter_CS"/>
</dbReference>
<feature type="transmembrane region" description="Helical" evidence="10">
    <location>
        <begin position="141"/>
        <end position="162"/>
    </location>
</feature>
<feature type="transmembrane region" description="Helical" evidence="10">
    <location>
        <begin position="512"/>
        <end position="532"/>
    </location>
</feature>
<feature type="transmembrane region" description="Helical" evidence="10">
    <location>
        <begin position="169"/>
        <end position="187"/>
    </location>
</feature>
<dbReference type="InterPro" id="IPR003663">
    <property type="entry name" value="Sugar/inositol_transpt"/>
</dbReference>
<accession>A0AAE3IJN0</accession>
<feature type="transmembrane region" description="Helical" evidence="10">
    <location>
        <begin position="236"/>
        <end position="259"/>
    </location>
</feature>
<keyword evidence="8 10" id="KW-0472">Membrane</keyword>
<feature type="transmembrane region" description="Helical" evidence="10">
    <location>
        <begin position="340"/>
        <end position="370"/>
    </location>
</feature>
<keyword evidence="3 9" id="KW-0813">Transport</keyword>
<dbReference type="InterPro" id="IPR005828">
    <property type="entry name" value="MFS_sugar_transport-like"/>
</dbReference>
<reference evidence="12" key="1">
    <citation type="submission" date="2022-10" db="EMBL/GenBank/DDBJ databases">
        <authorList>
            <person name="Kim H.S."/>
            <person name="Kim J.-S."/>
            <person name="Suh M.K."/>
            <person name="Eom M.K."/>
            <person name="Lee J.-S."/>
        </authorList>
    </citation>
    <scope>NUCLEOTIDE SEQUENCE</scope>
    <source>
        <strain evidence="12">LIP-5</strain>
    </source>
</reference>
<evidence type="ECO:0000256" key="4">
    <source>
        <dbReference type="ARBA" id="ARBA00022475"/>
    </source>
</evidence>
<evidence type="ECO:0000256" key="8">
    <source>
        <dbReference type="ARBA" id="ARBA00023136"/>
    </source>
</evidence>
<evidence type="ECO:0000313" key="13">
    <source>
        <dbReference type="Proteomes" id="UP001209317"/>
    </source>
</evidence>
<evidence type="ECO:0000256" key="3">
    <source>
        <dbReference type="ARBA" id="ARBA00022448"/>
    </source>
</evidence>
<feature type="transmembrane region" description="Helical" evidence="10">
    <location>
        <begin position="101"/>
        <end position="121"/>
    </location>
</feature>
<dbReference type="PANTHER" id="PTHR48023">
    <property type="entry name" value="D-XYLOSE-PROTON SYMPORTER-LIKE 2"/>
    <property type="match status" value="1"/>
</dbReference>
<evidence type="ECO:0000256" key="5">
    <source>
        <dbReference type="ARBA" id="ARBA00022597"/>
    </source>
</evidence>
<feature type="transmembrane region" description="Helical" evidence="10">
    <location>
        <begin position="413"/>
        <end position="434"/>
    </location>
</feature>
<dbReference type="PROSITE" id="PS00217">
    <property type="entry name" value="SUGAR_TRANSPORT_2"/>
    <property type="match status" value="1"/>
</dbReference>
<dbReference type="GO" id="GO:0022857">
    <property type="term" value="F:transmembrane transporter activity"/>
    <property type="evidence" value="ECO:0007669"/>
    <property type="project" value="InterPro"/>
</dbReference>
<keyword evidence="5" id="KW-0762">Sugar transport</keyword>
<keyword evidence="13" id="KW-1185">Reference proteome</keyword>